<evidence type="ECO:0000313" key="1">
    <source>
        <dbReference type="EMBL" id="DAG06116.1"/>
    </source>
</evidence>
<dbReference type="EMBL" id="BK016266">
    <property type="protein sequence ID" value="DAG06116.1"/>
    <property type="molecule type" value="Genomic_DNA"/>
</dbReference>
<protein>
    <submittedName>
        <fullName evidence="1">Uncharacterized protein</fullName>
    </submittedName>
</protein>
<proteinExistence type="predicted"/>
<organism evidence="1">
    <name type="scientific">Siphoviridae sp. ctNxi14</name>
    <dbReference type="NCBI Taxonomy" id="2825475"/>
    <lineage>
        <taxon>Viruses</taxon>
        <taxon>Duplodnaviria</taxon>
        <taxon>Heunggongvirae</taxon>
        <taxon>Uroviricota</taxon>
        <taxon>Caudoviricetes</taxon>
    </lineage>
</organism>
<reference evidence="1" key="1">
    <citation type="journal article" date="2021" name="Proc. Natl. Acad. Sci. U.S.A.">
        <title>A Catalog of Tens of Thousands of Viruses from Human Metagenomes Reveals Hidden Associations with Chronic Diseases.</title>
        <authorList>
            <person name="Tisza M.J."/>
            <person name="Buck C.B."/>
        </authorList>
    </citation>
    <scope>NUCLEOTIDE SEQUENCE</scope>
    <source>
        <strain evidence="1">CtNxi14</strain>
    </source>
</reference>
<accession>A0A8S5VHC9</accession>
<sequence>MVNVSQDIIKSFNEGNQQTALIEVTSGGKTFTITEADIIQGGLKIDRYCVTNSKIEVGSAVASELSLKLRNYDGKFNDVSFEGAVLNVKIGIKLASVLDGATLGKGVLGRMILGSASSDQDVAYVPCGLFIVDTPPRKLSTISISALDYMVLFDREVNASALSFPIHVDALIQKICSICNVTLATDVSVLPNHYFSIGGLPDTNQKLTYRQLLQWCAQLTGTCAFMDGSGRLVLKWYEQTGVTITASERYSSDMLENDITITGFTCDDGKGNTYLSGTADYTLDLSDCGFLTNAYEGVLKELQAARGGFAYRPYSTTIKSAPYLFPLDMIRYKDKDGVVHDTIVTNVTLALNCNTAISGAGETVTSSSYAQSTSGVTSQQAATDRANLEKINQTTTQTNQTKNDLTQFKTQYSSDFEKTQAAIESRVTKETYQTDMNGVSTRIGAAEAKISQNADAITLRATKEELATAKSDAISTAATDASTKANGAQSNAKAYTDAQLKITSESITSTVSKTYATQESLNNTNSNVSTAQSTADNALSGVNSLGERVSSAETKISQNADAITFRATKDEAASYAASAEQNAKNELYSMMTFTADNGLVITRSGWPGKVQITGQNVQVVRENNKVIINDNGIDITNAYGSVSIYSGGISFHGIRNSKIFEWPYQKDSSGNPTGEFTAQTTTIDLSSYSSVMLVYDTYKKGTWFAGGGGAGRLTVILPVNGQTYSYAYPWNTVHWRKVTVSYNGITFGSGNERTSDYKNNVITGVIHLEVPISDGVTKNDEVCRPLELYGFM</sequence>
<name>A0A8S5VHC9_9CAUD</name>